<keyword evidence="1" id="KW-0413">Isomerase</keyword>
<feature type="chain" id="PRO_5046651921" description="PpiC domain-containing protein" evidence="2">
    <location>
        <begin position="19"/>
        <end position="207"/>
    </location>
</feature>
<evidence type="ECO:0000259" key="3">
    <source>
        <dbReference type="PROSITE" id="PS50198"/>
    </source>
</evidence>
<dbReference type="EMBL" id="BMGM01000011">
    <property type="protein sequence ID" value="GGE42292.1"/>
    <property type="molecule type" value="Genomic_DNA"/>
</dbReference>
<dbReference type="PROSITE" id="PS50198">
    <property type="entry name" value="PPIC_PPIASE_2"/>
    <property type="match status" value="1"/>
</dbReference>
<feature type="signal peptide" evidence="2">
    <location>
        <begin position="1"/>
        <end position="18"/>
    </location>
</feature>
<accession>A0ABQ1SL90</accession>
<dbReference type="InterPro" id="IPR000297">
    <property type="entry name" value="PPIase_PpiC"/>
</dbReference>
<protein>
    <recommendedName>
        <fullName evidence="3">PpiC domain-containing protein</fullName>
    </recommendedName>
</protein>
<dbReference type="Proteomes" id="UP000599179">
    <property type="component" value="Unassembled WGS sequence"/>
</dbReference>
<comment type="caution">
    <text evidence="4">The sequence shown here is derived from an EMBL/GenBank/DDBJ whole genome shotgun (WGS) entry which is preliminary data.</text>
</comment>
<name>A0ABQ1SL90_9FLAO</name>
<feature type="domain" description="PpiC" evidence="3">
    <location>
        <begin position="93"/>
        <end position="161"/>
    </location>
</feature>
<keyword evidence="5" id="KW-1185">Reference proteome</keyword>
<evidence type="ECO:0000313" key="5">
    <source>
        <dbReference type="Proteomes" id="UP000599179"/>
    </source>
</evidence>
<dbReference type="RefSeq" id="WP_188459270.1">
    <property type="nucleotide sequence ID" value="NZ_BMGM01000011.1"/>
</dbReference>
<evidence type="ECO:0000256" key="1">
    <source>
        <dbReference type="PROSITE-ProRule" id="PRU00278"/>
    </source>
</evidence>
<dbReference type="SUPFAM" id="SSF54534">
    <property type="entry name" value="FKBP-like"/>
    <property type="match status" value="1"/>
</dbReference>
<evidence type="ECO:0000313" key="4">
    <source>
        <dbReference type="EMBL" id="GGE42292.1"/>
    </source>
</evidence>
<keyword evidence="1" id="KW-0697">Rotamase</keyword>
<dbReference type="Gene3D" id="3.10.50.40">
    <property type="match status" value="1"/>
</dbReference>
<reference evidence="5" key="1">
    <citation type="journal article" date="2019" name="Int. J. Syst. Evol. Microbiol.">
        <title>The Global Catalogue of Microorganisms (GCM) 10K type strain sequencing project: providing services to taxonomists for standard genome sequencing and annotation.</title>
        <authorList>
            <consortium name="The Broad Institute Genomics Platform"/>
            <consortium name="The Broad Institute Genome Sequencing Center for Infectious Disease"/>
            <person name="Wu L."/>
            <person name="Ma J."/>
        </authorList>
    </citation>
    <scope>NUCLEOTIDE SEQUENCE [LARGE SCALE GENOMIC DNA]</scope>
    <source>
        <strain evidence="5">CGMCC 1.12931</strain>
    </source>
</reference>
<gene>
    <name evidence="4" type="ORF">GCM10010832_22800</name>
</gene>
<dbReference type="InterPro" id="IPR046357">
    <property type="entry name" value="PPIase_dom_sf"/>
</dbReference>
<organism evidence="4 5">
    <name type="scientific">Psychroflexus planctonicus</name>
    <dbReference type="NCBI Taxonomy" id="1526575"/>
    <lineage>
        <taxon>Bacteria</taxon>
        <taxon>Pseudomonadati</taxon>
        <taxon>Bacteroidota</taxon>
        <taxon>Flavobacteriia</taxon>
        <taxon>Flavobacteriales</taxon>
        <taxon>Flavobacteriaceae</taxon>
        <taxon>Psychroflexus</taxon>
    </lineage>
</organism>
<evidence type="ECO:0000256" key="2">
    <source>
        <dbReference type="SAM" id="SignalP"/>
    </source>
</evidence>
<proteinExistence type="predicted"/>
<keyword evidence="2" id="KW-0732">Signal</keyword>
<sequence>MKKLLLITLVLLQVNTFAQNRLFNQNYNEFTGFGLSEQELKEQESEGELVVFNEAKHETRLALTLFDKKVGKKHKEKGSTGTKIYEVLADREVKHYRINYIFLDGDKMSKKAVDRLRKKIQGMLDKGIQFESLARQYSMDRNSYNGGDSGWFKQEQTVPVFFEEINNPKLLANEVYQIDLAEANWYYLVQKTFTPTKIREILVKISD</sequence>
<dbReference type="Pfam" id="PF13616">
    <property type="entry name" value="Rotamase_3"/>
    <property type="match status" value="1"/>
</dbReference>